<dbReference type="PANTHER" id="PTHR43229:SF2">
    <property type="entry name" value="NODULATION PROTEIN J"/>
    <property type="match status" value="1"/>
</dbReference>
<gene>
    <name evidence="7" type="ORF">FG904_00490</name>
</gene>
<feature type="transmembrane region" description="Helical" evidence="5">
    <location>
        <begin position="350"/>
        <end position="372"/>
    </location>
</feature>
<sequence>MKQLLIRNLKIYFKNKSGVFFSLLGVIVIFALFVLFIGNAVKDRLHVIGNVDTNNLLNYWMLSGMLSSVPLTSCLGAYAVMVSDKENKQLKDLYVAPVSKSVIMTSYLLTGIIVSVIMSLCVLVFGQSYVLIKGGSLLNWQNGLLVVAVILLTCFMSNAIVCFVILFIKNNNAFTTISIIIGTLVGFLVGAYVSIGTLPSAVQWVIKAFPNAYSAGLFRQYFMTKELDNIQANLIVIDNLNNSIKAINDSTSLSQSQLMILNSSLDSAIDLSKNIKLADNSNAEIAYKLTEIKTILNSGNYDAAYLKDTATYLASIDKYLGSAWFETWRTNFEVNIGMVYQYGDYKLNSYWYYLIITTVGLVFYVLSSLIIVKKPKSMR</sequence>
<feature type="transmembrane region" description="Helical" evidence="5">
    <location>
        <begin position="20"/>
        <end position="39"/>
    </location>
</feature>
<evidence type="ECO:0000259" key="6">
    <source>
        <dbReference type="Pfam" id="PF01061"/>
    </source>
</evidence>
<dbReference type="GO" id="GO:0140359">
    <property type="term" value="F:ABC-type transporter activity"/>
    <property type="evidence" value="ECO:0007669"/>
    <property type="project" value="InterPro"/>
</dbReference>
<evidence type="ECO:0000256" key="5">
    <source>
        <dbReference type="SAM" id="Phobius"/>
    </source>
</evidence>
<feature type="transmembrane region" description="Helical" evidence="5">
    <location>
        <begin position="102"/>
        <end position="125"/>
    </location>
</feature>
<reference evidence="7 8" key="1">
    <citation type="submission" date="2019-06" db="EMBL/GenBank/DDBJ databases">
        <title>Mycoplasma sp. 2F1A isolated from ostrich.</title>
        <authorList>
            <person name="Spergser J."/>
        </authorList>
    </citation>
    <scope>NUCLEOTIDE SEQUENCE [LARGE SCALE GENOMIC DNA]</scope>
    <source>
        <strain evidence="7 8">2F1A</strain>
    </source>
</reference>
<comment type="subcellular location">
    <subcellularLocation>
        <location evidence="1">Membrane</location>
        <topology evidence="1">Multi-pass membrane protein</topology>
    </subcellularLocation>
</comment>
<evidence type="ECO:0000313" key="8">
    <source>
        <dbReference type="Proteomes" id="UP000305457"/>
    </source>
</evidence>
<organism evidence="7 8">
    <name type="scientific">Mycoplasma nasistruthionis</name>
    <dbReference type="NCBI Taxonomy" id="353852"/>
    <lineage>
        <taxon>Bacteria</taxon>
        <taxon>Bacillati</taxon>
        <taxon>Mycoplasmatota</taxon>
        <taxon>Mollicutes</taxon>
        <taxon>Mycoplasmataceae</taxon>
        <taxon>Mycoplasma</taxon>
    </lineage>
</organism>
<keyword evidence="4 5" id="KW-0472">Membrane</keyword>
<feature type="transmembrane region" description="Helical" evidence="5">
    <location>
        <begin position="145"/>
        <end position="167"/>
    </location>
</feature>
<evidence type="ECO:0000313" key="7">
    <source>
        <dbReference type="EMBL" id="QCZ36501.1"/>
    </source>
</evidence>
<evidence type="ECO:0000256" key="2">
    <source>
        <dbReference type="ARBA" id="ARBA00022692"/>
    </source>
</evidence>
<dbReference type="PANTHER" id="PTHR43229">
    <property type="entry name" value="NODULATION PROTEIN J"/>
    <property type="match status" value="1"/>
</dbReference>
<proteinExistence type="predicted"/>
<dbReference type="InterPro" id="IPR013525">
    <property type="entry name" value="ABC2_TM"/>
</dbReference>
<evidence type="ECO:0000256" key="1">
    <source>
        <dbReference type="ARBA" id="ARBA00004141"/>
    </source>
</evidence>
<keyword evidence="2 5" id="KW-0812">Transmembrane</keyword>
<dbReference type="InterPro" id="IPR051784">
    <property type="entry name" value="Nod_factor_ABC_transporter"/>
</dbReference>
<evidence type="ECO:0000256" key="4">
    <source>
        <dbReference type="ARBA" id="ARBA00023136"/>
    </source>
</evidence>
<protein>
    <submittedName>
        <fullName evidence="7">ABC transporter permease</fullName>
    </submittedName>
</protein>
<feature type="domain" description="ABC-2 type transporter transmembrane" evidence="6">
    <location>
        <begin position="2"/>
        <end position="222"/>
    </location>
</feature>
<feature type="transmembrane region" description="Helical" evidence="5">
    <location>
        <begin position="174"/>
        <end position="195"/>
    </location>
</feature>
<accession>A0A5B7XUF3</accession>
<name>A0A5B7XUF3_9MOLU</name>
<dbReference type="EMBL" id="CP040825">
    <property type="protein sequence ID" value="QCZ36501.1"/>
    <property type="molecule type" value="Genomic_DNA"/>
</dbReference>
<dbReference type="GO" id="GO:0016020">
    <property type="term" value="C:membrane"/>
    <property type="evidence" value="ECO:0007669"/>
    <property type="project" value="UniProtKB-SubCell"/>
</dbReference>
<dbReference type="AlphaFoldDB" id="A0A5B7XUF3"/>
<dbReference type="OrthoDB" id="384447at2"/>
<dbReference type="KEGG" id="mnh:FG904_00490"/>
<evidence type="ECO:0000256" key="3">
    <source>
        <dbReference type="ARBA" id="ARBA00022989"/>
    </source>
</evidence>
<dbReference type="RefSeq" id="WP_139591984.1">
    <property type="nucleotide sequence ID" value="NZ_CP040825.1"/>
</dbReference>
<keyword evidence="3 5" id="KW-1133">Transmembrane helix</keyword>
<dbReference type="Pfam" id="PF01061">
    <property type="entry name" value="ABC2_membrane"/>
    <property type="match status" value="1"/>
</dbReference>
<feature type="transmembrane region" description="Helical" evidence="5">
    <location>
        <begin position="59"/>
        <end position="81"/>
    </location>
</feature>
<dbReference type="Proteomes" id="UP000305457">
    <property type="component" value="Chromosome"/>
</dbReference>